<dbReference type="GO" id="GO:0046872">
    <property type="term" value="F:metal ion binding"/>
    <property type="evidence" value="ECO:0007669"/>
    <property type="project" value="UniProtKB-KW"/>
</dbReference>
<dbReference type="VEuPathDB" id="FungiDB:FOC4_g10003243"/>
<name>A0A2H3SLQ8_FUSOX</name>
<evidence type="ECO:0000256" key="2">
    <source>
        <dbReference type="ARBA" id="ARBA00008721"/>
    </source>
</evidence>
<dbReference type="GO" id="GO:0008237">
    <property type="term" value="F:metallopeptidase activity"/>
    <property type="evidence" value="ECO:0007669"/>
    <property type="project" value="UniProtKB-KW"/>
</dbReference>
<organism evidence="12 13">
    <name type="scientific">Fusarium oxysporum</name>
    <name type="common">Fusarium vascular wilt</name>
    <dbReference type="NCBI Taxonomy" id="5507"/>
    <lineage>
        <taxon>Eukaryota</taxon>
        <taxon>Fungi</taxon>
        <taxon>Dikarya</taxon>
        <taxon>Ascomycota</taxon>
        <taxon>Pezizomycotina</taxon>
        <taxon>Sordariomycetes</taxon>
        <taxon>Hypocreomycetidae</taxon>
        <taxon>Hypocreales</taxon>
        <taxon>Nectriaceae</taxon>
        <taxon>Fusarium</taxon>
        <taxon>Fusarium oxysporum species complex</taxon>
    </lineage>
</organism>
<dbReference type="OrthoDB" id="536211at2759"/>
<evidence type="ECO:0000313" key="12">
    <source>
        <dbReference type="EMBL" id="SCO76049.1"/>
    </source>
</evidence>
<evidence type="ECO:0000256" key="9">
    <source>
        <dbReference type="ARBA" id="ARBA00023157"/>
    </source>
</evidence>
<dbReference type="SUPFAM" id="SSF55486">
    <property type="entry name" value="Metalloproteases ('zincins'), catalytic domain"/>
    <property type="match status" value="1"/>
</dbReference>
<dbReference type="Gene3D" id="3.40.390.10">
    <property type="entry name" value="Collagenase (Catalytic Domain)"/>
    <property type="match status" value="1"/>
</dbReference>
<dbReference type="InterPro" id="IPR024079">
    <property type="entry name" value="MetalloPept_cat_dom_sf"/>
</dbReference>
<dbReference type="AlphaFoldDB" id="A0A2H3SLQ8"/>
<feature type="domain" description="Peptidase M43 pregnancy-associated plasma-A" evidence="11">
    <location>
        <begin position="165"/>
        <end position="270"/>
    </location>
</feature>
<protein>
    <submittedName>
        <fullName evidence="12">Related to metalloprotease MEP1</fullName>
    </submittedName>
</protein>
<gene>
    <name evidence="12" type="ORF">FRV6_00261</name>
</gene>
<dbReference type="VEuPathDB" id="FungiDB:FOMG_15172"/>
<keyword evidence="6" id="KW-0378">Hydrolase</keyword>
<dbReference type="VEuPathDB" id="FungiDB:HZS61_007051"/>
<sequence>MCMHLQSALALGLLANSVSAAGFDCGTSGSSSGLKAISKDLANEHLEIRGQHKNVEVKTYVHILAASRKEEDNYLSQTTIKDQMNLLNQKFKPWNFSFKLMNTTRTVNYDWAYPISPGRSEAEEELRAALRQGTYKDLNLFFIADMPPGGKCELPVPNPTKDDILFDGCIMRPDNPGEAPPKFNFVTVHEVGHWLGLEHTFENGCEEPGDYVDDTPYEASPPEYGVCPPPDRNSCPDKPGFDPTDNFMDYVEPECGPKRFTPGQAERMHKLWKKLRAN</sequence>
<evidence type="ECO:0000256" key="6">
    <source>
        <dbReference type="ARBA" id="ARBA00022801"/>
    </source>
</evidence>
<dbReference type="VEuPathDB" id="FungiDB:FOC1_g10001833"/>
<dbReference type="GO" id="GO:0006508">
    <property type="term" value="P:proteolysis"/>
    <property type="evidence" value="ECO:0007669"/>
    <property type="project" value="UniProtKB-KW"/>
</dbReference>
<dbReference type="PANTHER" id="PTHR47466:SF1">
    <property type="entry name" value="METALLOPROTEASE MEP1 (AFU_ORTHOLOGUE AFUA_1G07730)-RELATED"/>
    <property type="match status" value="1"/>
</dbReference>
<dbReference type="VEuPathDB" id="FungiDB:FOIG_14041"/>
<dbReference type="VEuPathDB" id="FungiDB:FOZG_12927"/>
<dbReference type="PANTHER" id="PTHR47466">
    <property type="match status" value="1"/>
</dbReference>
<keyword evidence="8 12" id="KW-0482">Metalloprotease</keyword>
<evidence type="ECO:0000256" key="5">
    <source>
        <dbReference type="ARBA" id="ARBA00022729"/>
    </source>
</evidence>
<evidence type="ECO:0000256" key="7">
    <source>
        <dbReference type="ARBA" id="ARBA00022833"/>
    </source>
</evidence>
<feature type="chain" id="PRO_5013951135" evidence="10">
    <location>
        <begin position="21"/>
        <end position="278"/>
    </location>
</feature>
<evidence type="ECO:0000259" key="11">
    <source>
        <dbReference type="Pfam" id="PF05572"/>
    </source>
</evidence>
<dbReference type="InterPro" id="IPR008754">
    <property type="entry name" value="Peptidase_M43"/>
</dbReference>
<reference evidence="13" key="1">
    <citation type="submission" date="2016-09" db="EMBL/GenBank/DDBJ databases">
        <authorList>
            <person name="Guldener U."/>
        </authorList>
    </citation>
    <scope>NUCLEOTIDE SEQUENCE [LARGE SCALE GENOMIC DNA]</scope>
    <source>
        <strain evidence="13">V64-1</strain>
    </source>
</reference>
<keyword evidence="4" id="KW-0479">Metal-binding</keyword>
<evidence type="ECO:0000256" key="1">
    <source>
        <dbReference type="ARBA" id="ARBA00003174"/>
    </source>
</evidence>
<evidence type="ECO:0000256" key="3">
    <source>
        <dbReference type="ARBA" id="ARBA00022670"/>
    </source>
</evidence>
<accession>A0A2H3SLQ8</accession>
<comment type="function">
    <text evidence="1">Secreted metalloproteinase that allows assimilation of proteinaceous substrates.</text>
</comment>
<feature type="signal peptide" evidence="10">
    <location>
        <begin position="1"/>
        <end position="20"/>
    </location>
</feature>
<evidence type="ECO:0000313" key="13">
    <source>
        <dbReference type="Proteomes" id="UP000219369"/>
    </source>
</evidence>
<dbReference type="Pfam" id="PF05572">
    <property type="entry name" value="Peptidase_M43"/>
    <property type="match status" value="1"/>
</dbReference>
<keyword evidence="5 10" id="KW-0732">Signal</keyword>
<evidence type="ECO:0000256" key="10">
    <source>
        <dbReference type="SAM" id="SignalP"/>
    </source>
</evidence>
<comment type="similarity">
    <text evidence="2">Belongs to the peptidase M43B family.</text>
</comment>
<dbReference type="Proteomes" id="UP000219369">
    <property type="component" value="Unassembled WGS sequence"/>
</dbReference>
<dbReference type="EMBL" id="FMJY01000001">
    <property type="protein sequence ID" value="SCO76049.1"/>
    <property type="molecule type" value="Genomic_DNA"/>
</dbReference>
<keyword evidence="7" id="KW-0862">Zinc</keyword>
<dbReference type="CDD" id="cd04275">
    <property type="entry name" value="ZnMc_pappalysin_like"/>
    <property type="match status" value="1"/>
</dbReference>
<evidence type="ECO:0000256" key="8">
    <source>
        <dbReference type="ARBA" id="ARBA00023049"/>
    </source>
</evidence>
<dbReference type="VEuPathDB" id="FungiDB:FOXG_16870"/>
<proteinExistence type="inferred from homology"/>
<keyword evidence="9" id="KW-1015">Disulfide bond</keyword>
<keyword evidence="3 12" id="KW-0645">Protease</keyword>
<evidence type="ECO:0000256" key="4">
    <source>
        <dbReference type="ARBA" id="ARBA00022723"/>
    </source>
</evidence>